<evidence type="ECO:0000313" key="1">
    <source>
        <dbReference type="EMBL" id="KAK9028239.1"/>
    </source>
</evidence>
<organism evidence="1 2">
    <name type="scientific">Hibiscus sabdariffa</name>
    <name type="common">roselle</name>
    <dbReference type="NCBI Taxonomy" id="183260"/>
    <lineage>
        <taxon>Eukaryota</taxon>
        <taxon>Viridiplantae</taxon>
        <taxon>Streptophyta</taxon>
        <taxon>Embryophyta</taxon>
        <taxon>Tracheophyta</taxon>
        <taxon>Spermatophyta</taxon>
        <taxon>Magnoliopsida</taxon>
        <taxon>eudicotyledons</taxon>
        <taxon>Gunneridae</taxon>
        <taxon>Pentapetalae</taxon>
        <taxon>rosids</taxon>
        <taxon>malvids</taxon>
        <taxon>Malvales</taxon>
        <taxon>Malvaceae</taxon>
        <taxon>Malvoideae</taxon>
        <taxon>Hibiscus</taxon>
    </lineage>
</organism>
<protein>
    <submittedName>
        <fullName evidence="1">Uncharacterized protein</fullName>
    </submittedName>
</protein>
<proteinExistence type="predicted"/>
<keyword evidence="2" id="KW-1185">Reference proteome</keyword>
<reference evidence="1 2" key="1">
    <citation type="journal article" date="2024" name="G3 (Bethesda)">
        <title>Genome assembly of Hibiscus sabdariffa L. provides insights into metabolisms of medicinal natural products.</title>
        <authorList>
            <person name="Kim T."/>
        </authorList>
    </citation>
    <scope>NUCLEOTIDE SEQUENCE [LARGE SCALE GENOMIC DNA]</scope>
    <source>
        <strain evidence="1">TK-2024</strain>
        <tissue evidence="1">Old leaves</tissue>
    </source>
</reference>
<dbReference type="Proteomes" id="UP001396334">
    <property type="component" value="Unassembled WGS sequence"/>
</dbReference>
<accession>A0ABR2STG0</accession>
<name>A0ABR2STG0_9ROSI</name>
<dbReference type="EMBL" id="JBBPBN010000012">
    <property type="protein sequence ID" value="KAK9028239.1"/>
    <property type="molecule type" value="Genomic_DNA"/>
</dbReference>
<evidence type="ECO:0000313" key="2">
    <source>
        <dbReference type="Proteomes" id="UP001396334"/>
    </source>
</evidence>
<gene>
    <name evidence="1" type="ORF">V6N11_068049</name>
</gene>
<comment type="caution">
    <text evidence="1">The sequence shown here is derived from an EMBL/GenBank/DDBJ whole genome shotgun (WGS) entry which is preliminary data.</text>
</comment>
<sequence length="353" mass="39203">MDVDIECKGTPTEHMEIPQRSGEAGVGQHDTLRPQPASYAAVVSEGLRIPNLEVTDGFVGDSVEILVEDIIVNSDATIPSIQFSDRVHDQIDHNMLIPRSHVLWERTRRREFKTRLRMEKMSVDIPEEVSESNLYGPWMVVDRRRRSGQNSLANRNVTHGAEGSRFSVLQEVEDVRMVGSVEDCLPLERVDTPILVQQQHPVGKSQQLHVSGVIRLEAYLASNPYRKSKVGKKLRGLSTIPLQNSQGATVVTQQAVIPSGSHQVVRIIEGEGQVQPITSMKAQRLKGAASKGSIDTMHHGVKVSKSATPHVLSKISLAKLARHLSKQLDVCDPRDRIMLTHSFDDDVAFLAEF</sequence>